<feature type="region of interest" description="Disordered" evidence="2">
    <location>
        <begin position="968"/>
        <end position="993"/>
    </location>
</feature>
<feature type="compositionally biased region" description="Acidic residues" evidence="2">
    <location>
        <begin position="984"/>
        <end position="993"/>
    </location>
</feature>
<proteinExistence type="predicted"/>
<dbReference type="GO" id="GO:0000146">
    <property type="term" value="F:microfilament motor activity"/>
    <property type="evidence" value="ECO:0007669"/>
    <property type="project" value="TreeGrafter"/>
</dbReference>
<accession>A0A915IB60</accession>
<dbReference type="WBParaSite" id="nRc.2.0.1.t11414-RA">
    <property type="protein sequence ID" value="nRc.2.0.1.t11414-RA"/>
    <property type="gene ID" value="nRc.2.0.1.g11414"/>
</dbReference>
<dbReference type="OMA" id="CCIVELK"/>
<evidence type="ECO:0000256" key="2">
    <source>
        <dbReference type="SAM" id="MobiDB-lite"/>
    </source>
</evidence>
<organism evidence="3 4">
    <name type="scientific">Romanomermis culicivorax</name>
    <name type="common">Nematode worm</name>
    <dbReference type="NCBI Taxonomy" id="13658"/>
    <lineage>
        <taxon>Eukaryota</taxon>
        <taxon>Metazoa</taxon>
        <taxon>Ecdysozoa</taxon>
        <taxon>Nematoda</taxon>
        <taxon>Enoplea</taxon>
        <taxon>Dorylaimia</taxon>
        <taxon>Mermithida</taxon>
        <taxon>Mermithoidea</taxon>
        <taxon>Mermithidae</taxon>
        <taxon>Romanomermis</taxon>
    </lineage>
</organism>
<feature type="coiled-coil region" evidence="1">
    <location>
        <begin position="842"/>
        <end position="918"/>
    </location>
</feature>
<reference evidence="4" key="1">
    <citation type="submission" date="2022-11" db="UniProtKB">
        <authorList>
            <consortium name="WormBaseParasite"/>
        </authorList>
    </citation>
    <scope>IDENTIFICATION</scope>
</reference>
<dbReference type="GO" id="GO:0051015">
    <property type="term" value="F:actin filament binding"/>
    <property type="evidence" value="ECO:0007669"/>
    <property type="project" value="TreeGrafter"/>
</dbReference>
<evidence type="ECO:0000313" key="3">
    <source>
        <dbReference type="Proteomes" id="UP000887565"/>
    </source>
</evidence>
<feature type="region of interest" description="Disordered" evidence="2">
    <location>
        <begin position="372"/>
        <end position="401"/>
    </location>
</feature>
<dbReference type="AlphaFoldDB" id="A0A915IB60"/>
<evidence type="ECO:0000256" key="1">
    <source>
        <dbReference type="SAM" id="Coils"/>
    </source>
</evidence>
<feature type="coiled-coil region" evidence="1">
    <location>
        <begin position="476"/>
        <end position="581"/>
    </location>
</feature>
<evidence type="ECO:0000313" key="4">
    <source>
        <dbReference type="WBParaSite" id="nRc.2.0.1.t11414-RA"/>
    </source>
</evidence>
<dbReference type="Gene3D" id="1.20.5.170">
    <property type="match status" value="1"/>
</dbReference>
<feature type="compositionally biased region" description="Polar residues" evidence="2">
    <location>
        <begin position="78"/>
        <end position="99"/>
    </location>
</feature>
<feature type="coiled-coil region" evidence="1">
    <location>
        <begin position="611"/>
        <end position="659"/>
    </location>
</feature>
<dbReference type="PANTHER" id="PTHR45615">
    <property type="entry name" value="MYOSIN HEAVY CHAIN, NON-MUSCLE"/>
    <property type="match status" value="1"/>
</dbReference>
<sequence length="1010" mass="117740">MPFFGKSKKLVPQTSDPGNAVLNNSSVGESSSKMTATTTSNVEDRQHNRSLGSASTSHHKYRFFGKKSTISLKKLTPHQVSSVTETASTSFDQSSTKNHLPSYASSSSSDRNSNADDESRFRIPSSKNECLKFESIPESGVSSPPKIPPKPERLTVKCEKLDHDDAVKIGGDSTDQQHQIPIFENIDQQKSTEILCKTSPMFDLESPLKNFTFSDLNVVPSSPEETLSPNRRILLKRHLLNRLVSRHDPKLTNFVANLQRYCRRTLAKNKLNLLKEEIERLKIKLEKSECCIVELKSQCQSLGNRLTHSERMLDDEKQSTFLIGESLENENMLRKQLEDVLSKNQSQFDQLKLENQKLDQRLANYESVLDNFDNQHSPRQQNVDSSSTLTATEDDDRTERGFHGPMKIVEQRFSLVAGDFGQKMMENRDEIDDEDFKTAVESKMSTTADTIRSKIVRLKMRAAQLAGEKGNFDRILMEKEEKIDELMRINEQLKYDLTERENQLEILNKFRQQHEIVKNDNEKLKFELEEMKKEKTNIELEKHKVPIETENSELETLRIKCRELERKCACQQSELDDNVEEIENLRLKHSRLEILNQKLRFDDDKDQRRHEEELDEIKISMKKKIQNLEQQLEDEEKQKLRYQKQLKLFESELKDFRTNSATISPTKTEKYQNLKKTFVRTKFLLNDAQKYLEHFQKTATNRCALVQLKNQLEESENGRLFCLRQKQLLETDVADLKDELEILSKEKKNVDERLNILNKEKSRLEILTRDQELQINNLSKKFQNLYRQFCVDWNNSGRNPIKSILLNGNSAQKLAKSNSKTLTIEDEVRDFEVKFEVEHAEKMKAEAFRHRLQHELDTLRENLTFLKASKERDAETLDDYKRRLSKSRDEILQLQQRYADAEQKIAHLNGEIKRTDEENVVLKSDYDFASQRLENLRINLNLNVEDHHHHHPPPNQHRYRAVSSNQINRNSSSLIKNHRPQDSLIEEGEDEDEEFSDLEAEIAKFSCKNG</sequence>
<feature type="region of interest" description="Disordered" evidence="2">
    <location>
        <begin position="133"/>
        <end position="152"/>
    </location>
</feature>
<feature type="compositionally biased region" description="Low complexity" evidence="2">
    <location>
        <begin position="102"/>
        <end position="112"/>
    </location>
</feature>
<feature type="coiled-coil region" evidence="1">
    <location>
        <begin position="726"/>
        <end position="767"/>
    </location>
</feature>
<feature type="compositionally biased region" description="Polar residues" evidence="2">
    <location>
        <begin position="372"/>
        <end position="391"/>
    </location>
</feature>
<dbReference type="GO" id="GO:0016460">
    <property type="term" value="C:myosin II complex"/>
    <property type="evidence" value="ECO:0007669"/>
    <property type="project" value="TreeGrafter"/>
</dbReference>
<feature type="region of interest" description="Disordered" evidence="2">
    <location>
        <begin position="1"/>
        <end position="58"/>
    </location>
</feature>
<dbReference type="Proteomes" id="UP000887565">
    <property type="component" value="Unplaced"/>
</dbReference>
<feature type="coiled-coil region" evidence="1">
    <location>
        <begin position="264"/>
        <end position="298"/>
    </location>
</feature>
<keyword evidence="1" id="KW-0175">Coiled coil</keyword>
<dbReference type="PANTHER" id="PTHR45615:SF40">
    <property type="entry name" value="MYOSIN HEAVY CHAIN, NON-MUSCLE"/>
    <property type="match status" value="1"/>
</dbReference>
<dbReference type="SUPFAM" id="SSF57997">
    <property type="entry name" value="Tropomyosin"/>
    <property type="match status" value="1"/>
</dbReference>
<protein>
    <submittedName>
        <fullName evidence="4">Uncharacterized protein</fullName>
    </submittedName>
</protein>
<dbReference type="GO" id="GO:0032982">
    <property type="term" value="C:myosin filament"/>
    <property type="evidence" value="ECO:0007669"/>
    <property type="project" value="TreeGrafter"/>
</dbReference>
<name>A0A915IB60_ROMCU</name>
<keyword evidence="3" id="KW-1185">Reference proteome</keyword>
<feature type="region of interest" description="Disordered" evidence="2">
    <location>
        <begin position="76"/>
        <end position="124"/>
    </location>
</feature>
<dbReference type="GO" id="GO:0005737">
    <property type="term" value="C:cytoplasm"/>
    <property type="evidence" value="ECO:0007669"/>
    <property type="project" value="TreeGrafter"/>
</dbReference>
<feature type="compositionally biased region" description="Polar residues" evidence="2">
    <location>
        <begin position="12"/>
        <end position="41"/>
    </location>
</feature>